<gene>
    <name evidence="1" type="ORF">Sangu_1071800</name>
</gene>
<accession>A0AAW2NXV5</accession>
<comment type="caution">
    <text evidence="1">The sequence shown here is derived from an EMBL/GenBank/DDBJ whole genome shotgun (WGS) entry which is preliminary data.</text>
</comment>
<sequence>MEEVVLVQSGGNLVVHDMVRGSPPANRNPSALNVGLALKPSVLAAGSAPPVLALSLRLISTVLAPPTT</sequence>
<reference evidence="1" key="1">
    <citation type="submission" date="2020-06" db="EMBL/GenBank/DDBJ databases">
        <authorList>
            <person name="Li T."/>
            <person name="Hu X."/>
            <person name="Zhang T."/>
            <person name="Song X."/>
            <person name="Zhang H."/>
            <person name="Dai N."/>
            <person name="Sheng W."/>
            <person name="Hou X."/>
            <person name="Wei L."/>
        </authorList>
    </citation>
    <scope>NUCLEOTIDE SEQUENCE</scope>
    <source>
        <strain evidence="1">G01</strain>
        <tissue evidence="1">Leaf</tissue>
    </source>
</reference>
<proteinExistence type="predicted"/>
<reference evidence="1" key="2">
    <citation type="journal article" date="2024" name="Plant">
        <title>Genomic evolution and insights into agronomic trait innovations of Sesamum species.</title>
        <authorList>
            <person name="Miao H."/>
            <person name="Wang L."/>
            <person name="Qu L."/>
            <person name="Liu H."/>
            <person name="Sun Y."/>
            <person name="Le M."/>
            <person name="Wang Q."/>
            <person name="Wei S."/>
            <person name="Zheng Y."/>
            <person name="Lin W."/>
            <person name="Duan Y."/>
            <person name="Cao H."/>
            <person name="Xiong S."/>
            <person name="Wang X."/>
            <person name="Wei L."/>
            <person name="Li C."/>
            <person name="Ma Q."/>
            <person name="Ju M."/>
            <person name="Zhao R."/>
            <person name="Li G."/>
            <person name="Mu C."/>
            <person name="Tian Q."/>
            <person name="Mei H."/>
            <person name="Zhang T."/>
            <person name="Gao T."/>
            <person name="Zhang H."/>
        </authorList>
    </citation>
    <scope>NUCLEOTIDE SEQUENCE</scope>
    <source>
        <strain evidence="1">G01</strain>
    </source>
</reference>
<dbReference type="AlphaFoldDB" id="A0AAW2NXV5"/>
<protein>
    <submittedName>
        <fullName evidence="1">Uncharacterized protein</fullName>
    </submittedName>
</protein>
<dbReference type="EMBL" id="JACGWK010000006">
    <property type="protein sequence ID" value="KAL0348440.1"/>
    <property type="molecule type" value="Genomic_DNA"/>
</dbReference>
<evidence type="ECO:0000313" key="1">
    <source>
        <dbReference type="EMBL" id="KAL0348440.1"/>
    </source>
</evidence>
<organism evidence="1">
    <name type="scientific">Sesamum angustifolium</name>
    <dbReference type="NCBI Taxonomy" id="2727405"/>
    <lineage>
        <taxon>Eukaryota</taxon>
        <taxon>Viridiplantae</taxon>
        <taxon>Streptophyta</taxon>
        <taxon>Embryophyta</taxon>
        <taxon>Tracheophyta</taxon>
        <taxon>Spermatophyta</taxon>
        <taxon>Magnoliopsida</taxon>
        <taxon>eudicotyledons</taxon>
        <taxon>Gunneridae</taxon>
        <taxon>Pentapetalae</taxon>
        <taxon>asterids</taxon>
        <taxon>lamiids</taxon>
        <taxon>Lamiales</taxon>
        <taxon>Pedaliaceae</taxon>
        <taxon>Sesamum</taxon>
    </lineage>
</organism>
<name>A0AAW2NXV5_9LAMI</name>